<dbReference type="EC" id="4.1.1.55" evidence="1"/>
<dbReference type="KEGG" id="aht:ANTHELSMS3_01357"/>
<dbReference type="RefSeq" id="WP_094034199.1">
    <property type="nucleotide sequence ID" value="NZ_CP022540.1"/>
</dbReference>
<keyword evidence="1" id="KW-0456">Lyase</keyword>
<organism evidence="1 2">
    <name type="scientific">Antarctobacter heliothermus</name>
    <dbReference type="NCBI Taxonomy" id="74033"/>
    <lineage>
        <taxon>Bacteria</taxon>
        <taxon>Pseudomonadati</taxon>
        <taxon>Pseudomonadota</taxon>
        <taxon>Alphaproteobacteria</taxon>
        <taxon>Rhodobacterales</taxon>
        <taxon>Roseobacteraceae</taxon>
        <taxon>Antarctobacter</taxon>
    </lineage>
</organism>
<gene>
    <name evidence="1" type="ORF">ANTHELSMS3_01357</name>
</gene>
<reference evidence="1 2" key="1">
    <citation type="submission" date="2017-07" db="EMBL/GenBank/DDBJ databases">
        <title>Genome Sequence of Antarctobacter heliothermus Strain SMS3 Isolated from a culture of the Diatom Skeletonema marinoi.</title>
        <authorList>
            <person name="Topel M."/>
            <person name="Pinder M.I.M."/>
            <person name="Johansson O.N."/>
            <person name="Kourtchenko O."/>
            <person name="Godhe A."/>
            <person name="Clarke A.K."/>
        </authorList>
    </citation>
    <scope>NUCLEOTIDE SEQUENCE [LARGE SCALE GENOMIC DNA]</scope>
    <source>
        <strain evidence="1 2">SMS3</strain>
    </source>
</reference>
<dbReference type="OrthoDB" id="6788250at2"/>
<dbReference type="SUPFAM" id="SSF53850">
    <property type="entry name" value="Periplasmic binding protein-like II"/>
    <property type="match status" value="1"/>
</dbReference>
<proteinExistence type="predicted"/>
<evidence type="ECO:0000313" key="1">
    <source>
        <dbReference type="EMBL" id="ASP20059.1"/>
    </source>
</evidence>
<keyword evidence="2" id="KW-1185">Reference proteome</keyword>
<dbReference type="AlphaFoldDB" id="A0A222E1F7"/>
<dbReference type="GO" id="GO:0018796">
    <property type="term" value="F:4,5-dihydroxyphthalate decarboxylase activity"/>
    <property type="evidence" value="ECO:0007669"/>
    <property type="project" value="UniProtKB-EC"/>
</dbReference>
<accession>A0A222E1F7</accession>
<evidence type="ECO:0000313" key="2">
    <source>
        <dbReference type="Proteomes" id="UP000203589"/>
    </source>
</evidence>
<dbReference type="EMBL" id="CP022540">
    <property type="protein sequence ID" value="ASP20059.1"/>
    <property type="molecule type" value="Genomic_DNA"/>
</dbReference>
<dbReference type="Gene3D" id="3.40.190.10">
    <property type="entry name" value="Periplasmic binding protein-like II"/>
    <property type="match status" value="1"/>
</dbReference>
<sequence>MAKLKLSLACTQTDRAAPILDGRVEIAGCEVIPLPGVTQTIFRQVLDDQAFDIAEMSMSSHLVQVDRGAQDYVAIPVFLSRAFRHSSIYINTNSGIERPEDLSGKTIGVQQFQQTIGLWVRGILGDEHGVPAKDVEWKNGGLEAPGGGERLKLDLPEDINLSPIPADQTLNGMLAEGGLDAIIATKPPSSYAQGKPNVARLFPDYVSAEMAYYQRTGAFPIMHCVVIRRSLIEQHPWLAAEVFNAFVRAKQIAYDELKQVNILRLTLPWVAERAADARSMMGGNFWKYGFSESKAEIEMMLRYAHSDGLTGRLLNAEDVFHPSTLPLKDTSN</sequence>
<protein>
    <submittedName>
        <fullName evidence="1">4,5-dihydroxyphthalate decarboxylase</fullName>
        <ecNumber evidence="1">4.1.1.55</ecNumber>
    </submittedName>
</protein>
<name>A0A222E1F7_9RHOB</name>
<dbReference type="Proteomes" id="UP000203589">
    <property type="component" value="Chromosome"/>
</dbReference>